<dbReference type="InterPro" id="IPR052343">
    <property type="entry name" value="Retrotransposon-Effector_Assoc"/>
</dbReference>
<dbReference type="InterPro" id="IPR012337">
    <property type="entry name" value="RNaseH-like_sf"/>
</dbReference>
<evidence type="ECO:0000259" key="1">
    <source>
        <dbReference type="PROSITE" id="PS50878"/>
    </source>
</evidence>
<keyword evidence="3" id="KW-1185">Reference proteome</keyword>
<dbReference type="SUPFAM" id="SSF56219">
    <property type="entry name" value="DNase I-like"/>
    <property type="match status" value="1"/>
</dbReference>
<dbReference type="PROSITE" id="PS50878">
    <property type="entry name" value="RT_POL"/>
    <property type="match status" value="1"/>
</dbReference>
<dbReference type="Pfam" id="PF13456">
    <property type="entry name" value="RVT_3"/>
    <property type="match status" value="1"/>
</dbReference>
<accession>A0AAW1VUY2</accession>
<dbReference type="InterPro" id="IPR026960">
    <property type="entry name" value="RVT-Znf"/>
</dbReference>
<dbReference type="CDD" id="cd06222">
    <property type="entry name" value="RNase_H_like"/>
    <property type="match status" value="1"/>
</dbReference>
<organism evidence="2 3">
    <name type="scientific">Rubus argutus</name>
    <name type="common">Southern blackberry</name>
    <dbReference type="NCBI Taxonomy" id="59490"/>
    <lineage>
        <taxon>Eukaryota</taxon>
        <taxon>Viridiplantae</taxon>
        <taxon>Streptophyta</taxon>
        <taxon>Embryophyta</taxon>
        <taxon>Tracheophyta</taxon>
        <taxon>Spermatophyta</taxon>
        <taxon>Magnoliopsida</taxon>
        <taxon>eudicotyledons</taxon>
        <taxon>Gunneridae</taxon>
        <taxon>Pentapetalae</taxon>
        <taxon>rosids</taxon>
        <taxon>fabids</taxon>
        <taxon>Rosales</taxon>
        <taxon>Rosaceae</taxon>
        <taxon>Rosoideae</taxon>
        <taxon>Rosoideae incertae sedis</taxon>
        <taxon>Rubus</taxon>
    </lineage>
</organism>
<dbReference type="Pfam" id="PF13966">
    <property type="entry name" value="zf-RVT"/>
    <property type="match status" value="1"/>
</dbReference>
<gene>
    <name evidence="2" type="ORF">M0R45_035213</name>
</gene>
<proteinExistence type="predicted"/>
<protein>
    <recommendedName>
        <fullName evidence="1">Reverse transcriptase domain-containing protein</fullName>
    </recommendedName>
</protein>
<dbReference type="Proteomes" id="UP001457282">
    <property type="component" value="Unassembled WGS sequence"/>
</dbReference>
<dbReference type="SUPFAM" id="SSF56672">
    <property type="entry name" value="DNA/RNA polymerases"/>
    <property type="match status" value="1"/>
</dbReference>
<dbReference type="InterPro" id="IPR036397">
    <property type="entry name" value="RNaseH_sf"/>
</dbReference>
<dbReference type="InterPro" id="IPR036691">
    <property type="entry name" value="Endo/exonu/phosph_ase_sf"/>
</dbReference>
<dbReference type="InterPro" id="IPR043502">
    <property type="entry name" value="DNA/RNA_pol_sf"/>
</dbReference>
<dbReference type="Pfam" id="PF00078">
    <property type="entry name" value="RVT_1"/>
    <property type="match status" value="1"/>
</dbReference>
<dbReference type="PANTHER" id="PTHR46890">
    <property type="entry name" value="NON-LTR RETROLELEMENT REVERSE TRANSCRIPTASE-LIKE PROTEIN-RELATED"/>
    <property type="match status" value="1"/>
</dbReference>
<evidence type="ECO:0000313" key="3">
    <source>
        <dbReference type="Proteomes" id="UP001457282"/>
    </source>
</evidence>
<dbReference type="InterPro" id="IPR044730">
    <property type="entry name" value="RNase_H-like_dom_plant"/>
</dbReference>
<dbReference type="Gene3D" id="3.60.10.10">
    <property type="entry name" value="Endonuclease/exonuclease/phosphatase"/>
    <property type="match status" value="1"/>
</dbReference>
<dbReference type="GO" id="GO:0003676">
    <property type="term" value="F:nucleic acid binding"/>
    <property type="evidence" value="ECO:0007669"/>
    <property type="project" value="InterPro"/>
</dbReference>
<name>A0AAW1VUY2_RUBAR</name>
<reference evidence="2 3" key="1">
    <citation type="journal article" date="2023" name="G3 (Bethesda)">
        <title>A chromosome-length genome assembly and annotation of blackberry (Rubus argutus, cv. 'Hillquist').</title>
        <authorList>
            <person name="Bruna T."/>
            <person name="Aryal R."/>
            <person name="Dudchenko O."/>
            <person name="Sargent D.J."/>
            <person name="Mead D."/>
            <person name="Buti M."/>
            <person name="Cavallini A."/>
            <person name="Hytonen T."/>
            <person name="Andres J."/>
            <person name="Pham M."/>
            <person name="Weisz D."/>
            <person name="Mascagni F."/>
            <person name="Usai G."/>
            <person name="Natali L."/>
            <person name="Bassil N."/>
            <person name="Fernandez G.E."/>
            <person name="Lomsadze A."/>
            <person name="Armour M."/>
            <person name="Olukolu B."/>
            <person name="Poorten T."/>
            <person name="Britton C."/>
            <person name="Davik J."/>
            <person name="Ashrafi H."/>
            <person name="Aiden E.L."/>
            <person name="Borodovsky M."/>
            <person name="Worthington M."/>
        </authorList>
    </citation>
    <scope>NUCLEOTIDE SEQUENCE [LARGE SCALE GENOMIC DNA]</scope>
    <source>
        <strain evidence="2">PI 553951</strain>
    </source>
</reference>
<dbReference type="InterPro" id="IPR002156">
    <property type="entry name" value="RNaseH_domain"/>
</dbReference>
<sequence length="1303" mass="147410">MTAIQMGKLKTRLGMGGIFCVPRVEENGGFSGGLCFFWRSSISVSFINSSFYFIDVWVKWEVGKECRVTSFYGHPVATQRHTSWDLLRGLKEEVQRPWLCCGDFNEILDVGEKIGGHLKPFWQIKNFRKTVEECGLFQFAFTGFGFTWDNKRVGEANIKERIDRGFGNLLLLQQWGGFTTHHLVTMASDHCPLLIESDSGVSVTGGSNRRHRRFLFEEMWIQDDECGRVIGDGWKDLGNASTVAKLQQVAGDLRCWGREKFGKVRSQVIDLRREIDVFQRAGPSFLNLQRRQEKEMQLDQLLEREEILWSQRARVNWLQYGDRNTKFFHQVAKHRGKINRITGILDEENRWYTGVEDIGVVFVDSLSRPYTRVEIECALKGMGPTKSPGPDGMPALFYQRYWSIVGSDVVATCLDFLNGQGSVEGINETLIALIPKIQDPKKVKEYRPISLCNVIYKLISKVLANRLKKVLTNTVSESQSAFVPSRLIHDNVIAAFETIHCLKRRGKKSRQKAAIKLDMAKAYDRVEWAFLRKMMETFLFPGRFISLIMSCVQTVKYSVLIQGAPFGKIVPTRGLRQGDPISPYLFLLVAEGFSSLVRNAGMNRLIHGVSIARGAPSVSHLFFADDSLFFCDATVSDCSNLKEVFRIYEESSGQKINYEKSAVCFSPRTQEILSKTVGTSFRWLLFPVMNVILAFLRLLERINVPSSGVYLTESGRNQLPLGTCHEINRCLARFWWSNFTGKGIHWRKWDKLCCPKGEGGLGFREIVGFNQALLAKQAWRLLMYPNSLVGRMLKAKYYPRENFLQAGLGAAPSFLWRSVLWGRDLLQVGLRKRIGNGNHTSVYMDQWVPGLDGFRIQPSGSIDLSLRVADLHSDSGGWNVGRLQSLFPIHEVEAILSIPVVHTSVDDSYLWHHNKNGKYSVKSGYWVAMDKRRREVGTARLSADVSQYWRHLWKLKVPPKMNHFLWRCSRGFIPCKEALLKKRIVDNDECFRCSNVRESPLHATWSCVAARAVLEKASFYSKLTPNSFMDFTLFLEDALKKLTVEEAKLLVIILWGNWKERNDVFHGSPATDLGVLFIRAVTLWHGLLEVQSVLGGGVKSNPLGGQSGDEKSWQPPSFPFIKFNCDGAVEGIGKRVGIGVIARNGQGDLLVAVGQNLELRLSAFAAELFAVKLALEVAVERRMALVLIETDCLEAVSMINGEEVCMAAEGVIVDQIRGLMGLLQIPAILYARRDANKAAHVLAQYVARIGGRFQWFEIGLDWLMQVMSNDLLESNSSFRDVRRSPITRDVGEGISTAYRSHVL</sequence>
<feature type="domain" description="Reverse transcriptase" evidence="1">
    <location>
        <begin position="415"/>
        <end position="688"/>
    </location>
</feature>
<dbReference type="Gene3D" id="3.30.420.10">
    <property type="entry name" value="Ribonuclease H-like superfamily/Ribonuclease H"/>
    <property type="match status" value="1"/>
</dbReference>
<dbReference type="EMBL" id="JBEDUW010000007">
    <property type="protein sequence ID" value="KAK9911294.1"/>
    <property type="molecule type" value="Genomic_DNA"/>
</dbReference>
<dbReference type="InterPro" id="IPR000477">
    <property type="entry name" value="RT_dom"/>
</dbReference>
<comment type="caution">
    <text evidence="2">The sequence shown here is derived from an EMBL/GenBank/DDBJ whole genome shotgun (WGS) entry which is preliminary data.</text>
</comment>
<evidence type="ECO:0000313" key="2">
    <source>
        <dbReference type="EMBL" id="KAK9911294.1"/>
    </source>
</evidence>
<dbReference type="PANTHER" id="PTHR46890:SF48">
    <property type="entry name" value="RNA-DIRECTED DNA POLYMERASE"/>
    <property type="match status" value="1"/>
</dbReference>
<dbReference type="GO" id="GO:0004523">
    <property type="term" value="F:RNA-DNA hybrid ribonuclease activity"/>
    <property type="evidence" value="ECO:0007669"/>
    <property type="project" value="InterPro"/>
</dbReference>
<dbReference type="SUPFAM" id="SSF53098">
    <property type="entry name" value="Ribonuclease H-like"/>
    <property type="match status" value="1"/>
</dbReference>
<dbReference type="CDD" id="cd01650">
    <property type="entry name" value="RT_nLTR_like"/>
    <property type="match status" value="1"/>
</dbReference>